<feature type="compositionally biased region" description="Low complexity" evidence="1">
    <location>
        <begin position="91"/>
        <end position="100"/>
    </location>
</feature>
<proteinExistence type="predicted"/>
<feature type="region of interest" description="Disordered" evidence="1">
    <location>
        <begin position="345"/>
        <end position="365"/>
    </location>
</feature>
<dbReference type="RefSeq" id="XP_022813250.1">
    <property type="nucleotide sequence ID" value="XM_022956168.1"/>
</dbReference>
<dbReference type="AlphaFoldDB" id="A0A077YGY0"/>
<gene>
    <name evidence="3" type="ORF">PY17X_1005100</name>
    <name evidence="2" type="ORF">PYYM_1005100</name>
</gene>
<reference evidence="3" key="3">
    <citation type="submission" date="2014-05" db="EMBL/GenBank/DDBJ databases">
        <authorList>
            <person name="Aslett M.A."/>
            <person name="De Silva N."/>
        </authorList>
    </citation>
    <scope>NUCLEOTIDE SEQUENCE</scope>
    <source>
        <strain evidence="3">17X</strain>
    </source>
</reference>
<feature type="compositionally biased region" description="Polar residues" evidence="1">
    <location>
        <begin position="254"/>
        <end position="273"/>
    </location>
</feature>
<protein>
    <submittedName>
        <fullName evidence="2">Uncharacterized protein</fullName>
    </submittedName>
</protein>
<dbReference type="OMA" id="CINYLNN"/>
<evidence type="ECO:0000256" key="1">
    <source>
        <dbReference type="SAM" id="MobiDB-lite"/>
    </source>
</evidence>
<sequence>MKELIGRSRNERKLDGIYNKQRDVLINQHKNNLNKYNHDIYSNLSKRKVNESIPFPEIYENKKKKINNETNVSDDKKKNDVTKDKEEKNNPETLNNENHNINGNGSITIYKGIYMIIYKHIHSKNKFAKSVDVFVNICINYMNNDNKNIFFYSIDKLITVFHEKYLYDYDIKTTYNVYTFHNDNKLHLKSMLSLCNNVLNKIIDNVFVIANNEESKNNNSDKSFDNNDEVSLHKNETPQHSPELTDNEKDTKSDTNSLNTNSISNQKNLNNEEINFDKKKKNTVNITKEEKKFLKALKIKLYYLIILFKLNDNFVFNKLMSIYRQIFEEIQNEYNIFEQQITQDKEKEKIPKNQTGKEMDTKTNESHQKHIDHINPFEQEKNKINGVDAFDEQHFILIKDQWEIPNEYEIYKIKRNAFVKCLSYLINFINLNWAKTLVESLLQDVYLKKYIFDTCDELIIENLQSTVKSNINKRKNKQDSYHVLSIGESLNPIKDAREEKIVSLHGSHVWSNKQMER</sequence>
<feature type="compositionally biased region" description="Basic and acidic residues" evidence="1">
    <location>
        <begin position="222"/>
        <end position="237"/>
    </location>
</feature>
<dbReference type="GeneID" id="3790852"/>
<dbReference type="Proteomes" id="UP000072904">
    <property type="component" value="Chromosome 10"/>
</dbReference>
<dbReference type="EMBL" id="LM993664">
    <property type="protein sequence ID" value="VTZ78787.1"/>
    <property type="molecule type" value="Genomic_DNA"/>
</dbReference>
<evidence type="ECO:0000313" key="4">
    <source>
        <dbReference type="Proteomes" id="UP000072874"/>
    </source>
</evidence>
<dbReference type="VEuPathDB" id="PlasmoDB:PY05103"/>
<reference evidence="3" key="4">
    <citation type="submission" date="2019-05" db="EMBL/GenBank/DDBJ databases">
        <authorList>
            <consortium name="Pathogen Informatics"/>
        </authorList>
    </citation>
    <scope>NUCLEOTIDE SEQUENCE</scope>
    <source>
        <strain evidence="3">17X</strain>
    </source>
</reference>
<feature type="region of interest" description="Disordered" evidence="1">
    <location>
        <begin position="69"/>
        <end position="100"/>
    </location>
</feature>
<dbReference type="Proteomes" id="UP000072874">
    <property type="component" value="Chromosome 10"/>
</dbReference>
<accession>A0A077YGY0</accession>
<organism evidence="2 5">
    <name type="scientific">Plasmodium yoelii</name>
    <dbReference type="NCBI Taxonomy" id="5861"/>
    <lineage>
        <taxon>Eukaryota</taxon>
        <taxon>Sar</taxon>
        <taxon>Alveolata</taxon>
        <taxon>Apicomplexa</taxon>
        <taxon>Aconoidasida</taxon>
        <taxon>Haemosporida</taxon>
        <taxon>Plasmodiidae</taxon>
        <taxon>Plasmodium</taxon>
        <taxon>Plasmodium (Vinckeia)</taxon>
    </lineage>
</organism>
<dbReference type="OrthoDB" id="361409at2759"/>
<evidence type="ECO:0000313" key="5">
    <source>
        <dbReference type="Proteomes" id="UP000072904"/>
    </source>
</evidence>
<dbReference type="VEuPathDB" id="PlasmoDB:PYYM_1005100"/>
<evidence type="ECO:0000313" key="3">
    <source>
        <dbReference type="EMBL" id="VTZ78787.1"/>
    </source>
</evidence>
<dbReference type="KEGG" id="pyo:PY17X_1005100"/>
<feature type="region of interest" description="Disordered" evidence="1">
    <location>
        <begin position="216"/>
        <end position="274"/>
    </location>
</feature>
<feature type="compositionally biased region" description="Basic and acidic residues" evidence="1">
    <location>
        <begin position="73"/>
        <end position="90"/>
    </location>
</feature>
<dbReference type="VEuPathDB" id="PlasmoDB:PY17X_1005100"/>
<reference evidence="4 5" key="1">
    <citation type="journal article" date="2014" name="BMC Biol.">
        <title>A comprehensive evaluation of rodent malaria parasite genomes and gene expression.</title>
        <authorList>
            <person name="Otto T.D."/>
            <person name="Bohme U."/>
            <person name="Jackson A.P."/>
            <person name="Hunt M."/>
            <person name="Franke-Fayard B."/>
            <person name="Hoeijmakers W.A."/>
            <person name="Religa A.A."/>
            <person name="Robertson L."/>
            <person name="Sanders M."/>
            <person name="Ogun S.A."/>
            <person name="Cunningham D."/>
            <person name="Erhart A."/>
            <person name="Billker O."/>
            <person name="Khan S.M."/>
            <person name="Stunnenberg H.G."/>
            <person name="Langhorne J."/>
            <person name="Holder A.A."/>
            <person name="Waters A.P."/>
            <person name="Newbold C.I."/>
            <person name="Pain A."/>
            <person name="Berriman M."/>
            <person name="Janse C.J."/>
        </authorList>
    </citation>
    <scope>NUCLEOTIDE SEQUENCE [LARGE SCALE GENOMIC DNA]</scope>
    <source>
        <strain evidence="3 4">17X</strain>
        <strain evidence="2 5">YM</strain>
    </source>
</reference>
<evidence type="ECO:0000313" key="2">
    <source>
        <dbReference type="EMBL" id="CDU84891.1"/>
    </source>
</evidence>
<reference evidence="2" key="2">
    <citation type="submission" date="2014-05" db="EMBL/GenBank/DDBJ databases">
        <authorList>
            <person name="Aslett A.Martin."/>
            <person name="De Silva Nishadi"/>
        </authorList>
    </citation>
    <scope>NUCLEOTIDE SEQUENCE</scope>
    <source>
        <strain evidence="2">YM</strain>
    </source>
</reference>
<dbReference type="EMBL" id="LK934638">
    <property type="protein sequence ID" value="CDU84891.1"/>
    <property type="molecule type" value="Genomic_DNA"/>
</dbReference>
<dbReference type="VEuPathDB" id="PlasmoDB:Py17XNL_001002109"/>
<name>A0A077YGY0_PLAYE</name>